<keyword evidence="1" id="KW-1133">Transmembrane helix</keyword>
<keyword evidence="3" id="KW-1185">Reference proteome</keyword>
<name>A0A1Q9BQD8_SYMMI</name>
<keyword evidence="1" id="KW-0812">Transmembrane</keyword>
<keyword evidence="1" id="KW-0472">Membrane</keyword>
<protein>
    <submittedName>
        <fullName evidence="2">Uncharacterized protein</fullName>
    </submittedName>
</protein>
<proteinExistence type="predicted"/>
<accession>A0A1Q9BQD8</accession>
<reference evidence="2 3" key="1">
    <citation type="submission" date="2016-02" db="EMBL/GenBank/DDBJ databases">
        <title>Genome analysis of coral dinoflagellate symbionts highlights evolutionary adaptations to a symbiotic lifestyle.</title>
        <authorList>
            <person name="Aranda M."/>
            <person name="Li Y."/>
            <person name="Liew Y.J."/>
            <person name="Baumgarten S."/>
            <person name="Simakov O."/>
            <person name="Wilson M."/>
            <person name="Piel J."/>
            <person name="Ashoor H."/>
            <person name="Bougouffa S."/>
            <person name="Bajic V.B."/>
            <person name="Ryu T."/>
            <person name="Ravasi T."/>
            <person name="Bayer T."/>
            <person name="Micklem G."/>
            <person name="Kim H."/>
            <person name="Bhak J."/>
            <person name="Lajeunesse T.C."/>
            <person name="Voolstra C.R."/>
        </authorList>
    </citation>
    <scope>NUCLEOTIDE SEQUENCE [LARGE SCALE GENOMIC DNA]</scope>
    <source>
        <strain evidence="2 3">CCMP2467</strain>
    </source>
</reference>
<dbReference type="Proteomes" id="UP000186817">
    <property type="component" value="Unassembled WGS sequence"/>
</dbReference>
<evidence type="ECO:0000256" key="1">
    <source>
        <dbReference type="SAM" id="Phobius"/>
    </source>
</evidence>
<sequence length="52" mass="6206">EVTWSSYFGLLITLWISTEFPQAICLYYLAYYGVRALEDDYAKRELCEEFPQ</sequence>
<organism evidence="2 3">
    <name type="scientific">Symbiodinium microadriaticum</name>
    <name type="common">Dinoflagellate</name>
    <name type="synonym">Zooxanthella microadriatica</name>
    <dbReference type="NCBI Taxonomy" id="2951"/>
    <lineage>
        <taxon>Eukaryota</taxon>
        <taxon>Sar</taxon>
        <taxon>Alveolata</taxon>
        <taxon>Dinophyceae</taxon>
        <taxon>Suessiales</taxon>
        <taxon>Symbiodiniaceae</taxon>
        <taxon>Symbiodinium</taxon>
    </lineage>
</organism>
<evidence type="ECO:0000313" key="2">
    <source>
        <dbReference type="EMBL" id="OLP72783.1"/>
    </source>
</evidence>
<feature type="transmembrane region" description="Helical" evidence="1">
    <location>
        <begin position="12"/>
        <end position="34"/>
    </location>
</feature>
<evidence type="ECO:0000313" key="3">
    <source>
        <dbReference type="Proteomes" id="UP000186817"/>
    </source>
</evidence>
<dbReference type="AlphaFoldDB" id="A0A1Q9BQD8"/>
<dbReference type="EMBL" id="LSRX01007024">
    <property type="protein sequence ID" value="OLP72783.1"/>
    <property type="molecule type" value="Genomic_DNA"/>
</dbReference>
<comment type="caution">
    <text evidence="2">The sequence shown here is derived from an EMBL/GenBank/DDBJ whole genome shotgun (WGS) entry which is preliminary data.</text>
</comment>
<feature type="non-terminal residue" evidence="2">
    <location>
        <position position="1"/>
    </location>
</feature>
<feature type="non-terminal residue" evidence="2">
    <location>
        <position position="52"/>
    </location>
</feature>
<gene>
    <name evidence="2" type="ORF">AK812_SmicGene48080</name>
</gene>